<evidence type="ECO:0000256" key="5">
    <source>
        <dbReference type="ARBA" id="ARBA00022824"/>
    </source>
</evidence>
<feature type="transmembrane region" description="Helical" evidence="8">
    <location>
        <begin position="86"/>
        <end position="108"/>
    </location>
</feature>
<feature type="transmembrane region" description="Helical" evidence="8">
    <location>
        <begin position="45"/>
        <end position="65"/>
    </location>
</feature>
<organism evidence="9 10">
    <name type="scientific">Basidiobolus ranarum</name>
    <dbReference type="NCBI Taxonomy" id="34480"/>
    <lineage>
        <taxon>Eukaryota</taxon>
        <taxon>Fungi</taxon>
        <taxon>Fungi incertae sedis</taxon>
        <taxon>Zoopagomycota</taxon>
        <taxon>Entomophthoromycotina</taxon>
        <taxon>Basidiobolomycetes</taxon>
        <taxon>Basidiobolales</taxon>
        <taxon>Basidiobolaceae</taxon>
        <taxon>Basidiobolus</taxon>
    </lineage>
</organism>
<feature type="transmembrane region" description="Helical" evidence="8">
    <location>
        <begin position="120"/>
        <end position="140"/>
    </location>
</feature>
<keyword evidence="7 8" id="KW-0472">Membrane</keyword>
<dbReference type="EMBL" id="JASJQH010000002">
    <property type="protein sequence ID" value="KAK9768895.1"/>
    <property type="molecule type" value="Genomic_DNA"/>
</dbReference>
<keyword evidence="10" id="KW-1185">Reference proteome</keyword>
<keyword evidence="4 8" id="KW-0812">Transmembrane</keyword>
<keyword evidence="3" id="KW-0337">GPI-anchor biosynthesis</keyword>
<comment type="subcellular location">
    <subcellularLocation>
        <location evidence="1">Endoplasmic reticulum membrane</location>
        <topology evidence="1">Multi-pass membrane protein</topology>
    </subcellularLocation>
</comment>
<comment type="pathway">
    <text evidence="2">Glycolipid biosynthesis; glycosylphosphatidylinositol-anchor biosynthesis.</text>
</comment>
<evidence type="ECO:0000256" key="2">
    <source>
        <dbReference type="ARBA" id="ARBA00004687"/>
    </source>
</evidence>
<feature type="transmembrane region" description="Helical" evidence="8">
    <location>
        <begin position="161"/>
        <end position="182"/>
    </location>
</feature>
<feature type="transmembrane region" description="Helical" evidence="8">
    <location>
        <begin position="188"/>
        <end position="212"/>
    </location>
</feature>
<comment type="caution">
    <text evidence="9">The sequence shown here is derived from an EMBL/GenBank/DDBJ whole genome shotgun (WGS) entry which is preliminary data.</text>
</comment>
<name>A0ABR2X533_9FUNG</name>
<proteinExistence type="predicted"/>
<evidence type="ECO:0000256" key="3">
    <source>
        <dbReference type="ARBA" id="ARBA00022502"/>
    </source>
</evidence>
<feature type="transmembrane region" description="Helical" evidence="8">
    <location>
        <begin position="12"/>
        <end position="33"/>
    </location>
</feature>
<reference evidence="9 10" key="1">
    <citation type="submission" date="2023-04" db="EMBL/GenBank/DDBJ databases">
        <title>Genome of Basidiobolus ranarum AG-B5.</title>
        <authorList>
            <person name="Stajich J.E."/>
            <person name="Carter-House D."/>
            <person name="Gryganskyi A."/>
        </authorList>
    </citation>
    <scope>NUCLEOTIDE SEQUENCE [LARGE SCALE GENOMIC DNA]</scope>
    <source>
        <strain evidence="9 10">AG-B5</strain>
    </source>
</reference>
<evidence type="ECO:0000313" key="10">
    <source>
        <dbReference type="Proteomes" id="UP001479436"/>
    </source>
</evidence>
<evidence type="ECO:0000256" key="1">
    <source>
        <dbReference type="ARBA" id="ARBA00004477"/>
    </source>
</evidence>
<protein>
    <submittedName>
        <fullName evidence="9">Glycosylphosphatidylinositol (GPI) anchor assembly protein</fullName>
    </submittedName>
</protein>
<dbReference type="Proteomes" id="UP001479436">
    <property type="component" value="Unassembled WGS sequence"/>
</dbReference>
<evidence type="ECO:0000313" key="9">
    <source>
        <dbReference type="EMBL" id="KAK9768895.1"/>
    </source>
</evidence>
<evidence type="ECO:0000256" key="4">
    <source>
        <dbReference type="ARBA" id="ARBA00022692"/>
    </source>
</evidence>
<dbReference type="Pfam" id="PF06699">
    <property type="entry name" value="PIG-F"/>
    <property type="match status" value="1"/>
</dbReference>
<evidence type="ECO:0000256" key="8">
    <source>
        <dbReference type="SAM" id="Phobius"/>
    </source>
</evidence>
<keyword evidence="6 8" id="KW-1133">Transmembrane helix</keyword>
<keyword evidence="5" id="KW-0256">Endoplasmic reticulum</keyword>
<evidence type="ECO:0000256" key="6">
    <source>
        <dbReference type="ARBA" id="ARBA00022989"/>
    </source>
</evidence>
<evidence type="ECO:0000256" key="7">
    <source>
        <dbReference type="ARBA" id="ARBA00023136"/>
    </source>
</evidence>
<dbReference type="InterPro" id="IPR009580">
    <property type="entry name" value="GPI_biosynthesis_protein_Pig-F"/>
</dbReference>
<accession>A0ABR2X533</accession>
<gene>
    <name evidence="9" type="primary">GPI11</name>
    <name evidence="9" type="ORF">K7432_000124</name>
</gene>
<sequence>MKNHTNFPKLPNLLSSVGQVTLAITTLLLLPGYSLFEKPAEYLEWTNTVLFMTRALLLTNGWLYIEKTNQSKKKPGTITLKKRATTLISASLLTLGGIFLFHTLAVLFGAPLTEAVQHTWYGAMYMSLLLVFPASSVFQYDTEAWIRVFFQTGPENYKERFAFYPLVSGVFGAWLGAIVIPLDWDRPWQAWPIPCVLGSLLGYTIGIFLALIRQDTSTKKQGKQRTE</sequence>